<sequence length="512" mass="60982">MLKVCMYLRKSRADVEAERKGEGETLLKHKKILNKFAKENNLNIIKIYEEIVSGESLVHRPQMLKLLKDVEKKMYDGVLCMDIDRLGRGNMQEQGLILETFKKSNTKIITPRKIYNLKDEFDEEYSEFEAFMARKELKIINRRLQNGRIRSIEEGNYLGTLPPYGYEIYYTDKYRTLKINKEQSHVVKMIFDLYINHGMGGKKIANTLNNMGYKSYTGKEWSSSSVLNIIKNKVYTGRIQWKKTENKKSKKIGQIKETKIRPKEEWIDVEGKHEPIISMEIYEKAQKILSKKYHIPYHFNNKIKNPLAGLIKCFNCNSSMILRPYKNKDDQIMCYKNCKNKSSKLIYIEKNLILGLNKWLEKYQLDWNIMKTINNDIDYTINLYKKNLYNLQKQLSKLENQKNNIYDLLERKIYDEDTYIERSKKINTKIENIKKSIEKIKSNLNLKIKNQNNKKNIITKIKKILDLYEKTNDPSKKNKLLKSVIYYVEYKKEKHQKNDEFTLIIYPKLPKK</sequence>
<proteinExistence type="predicted"/>
<feature type="coiled-coil region" evidence="1">
    <location>
        <begin position="381"/>
        <end position="454"/>
    </location>
</feature>
<name>A0A1M5Q3R4_9FIRM</name>
<dbReference type="InterPro" id="IPR036162">
    <property type="entry name" value="Resolvase-like_N_sf"/>
</dbReference>
<evidence type="ECO:0000256" key="1">
    <source>
        <dbReference type="SAM" id="Coils"/>
    </source>
</evidence>
<dbReference type="Pfam" id="PF00239">
    <property type="entry name" value="Resolvase"/>
    <property type="match status" value="1"/>
</dbReference>
<dbReference type="Proteomes" id="UP000242520">
    <property type="component" value="Unassembled WGS sequence"/>
</dbReference>
<dbReference type="PANTHER" id="PTHR30461">
    <property type="entry name" value="DNA-INVERTASE FROM LAMBDOID PROPHAGE"/>
    <property type="match status" value="1"/>
</dbReference>
<evidence type="ECO:0000313" key="4">
    <source>
        <dbReference type="EMBL" id="SHH08133.1"/>
    </source>
</evidence>
<accession>A0A1M5Q3R4</accession>
<keyword evidence="5" id="KW-1185">Reference proteome</keyword>
<dbReference type="InterPro" id="IPR006119">
    <property type="entry name" value="Resolv_N"/>
</dbReference>
<dbReference type="SUPFAM" id="SSF53041">
    <property type="entry name" value="Resolvase-like"/>
    <property type="match status" value="1"/>
</dbReference>
<dbReference type="GO" id="GO:0000150">
    <property type="term" value="F:DNA strand exchange activity"/>
    <property type="evidence" value="ECO:0007669"/>
    <property type="project" value="InterPro"/>
</dbReference>
<dbReference type="STRING" id="1123350.SAMN02744040_00752"/>
<dbReference type="Pfam" id="PF07508">
    <property type="entry name" value="Recombinase"/>
    <property type="match status" value="1"/>
</dbReference>
<keyword evidence="1" id="KW-0175">Coiled coil</keyword>
<feature type="domain" description="Recombinase" evidence="3">
    <location>
        <begin position="163"/>
        <end position="295"/>
    </location>
</feature>
<dbReference type="PROSITE" id="PS51737">
    <property type="entry name" value="RECOMBINASE_DNA_BIND"/>
    <property type="match status" value="1"/>
</dbReference>
<dbReference type="EMBL" id="FQXH01000007">
    <property type="protein sequence ID" value="SHH08133.1"/>
    <property type="molecule type" value="Genomic_DNA"/>
</dbReference>
<dbReference type="Gene3D" id="3.40.50.1390">
    <property type="entry name" value="Resolvase, N-terminal catalytic domain"/>
    <property type="match status" value="1"/>
</dbReference>
<dbReference type="CDD" id="cd00338">
    <property type="entry name" value="Ser_Recombinase"/>
    <property type="match status" value="1"/>
</dbReference>
<reference evidence="5" key="1">
    <citation type="submission" date="2016-11" db="EMBL/GenBank/DDBJ databases">
        <authorList>
            <person name="Varghese N."/>
            <person name="Submissions S."/>
        </authorList>
    </citation>
    <scope>NUCLEOTIDE SEQUENCE [LARGE SCALE GENOMIC DNA]</scope>
    <source>
        <strain evidence="5">DSM 15285</strain>
    </source>
</reference>
<dbReference type="InterPro" id="IPR011109">
    <property type="entry name" value="DNA_bind_recombinase_dom"/>
</dbReference>
<dbReference type="AlphaFoldDB" id="A0A1M5Q3R4"/>
<evidence type="ECO:0000259" key="2">
    <source>
        <dbReference type="PROSITE" id="PS51736"/>
    </source>
</evidence>
<dbReference type="SMART" id="SM00857">
    <property type="entry name" value="Resolvase"/>
    <property type="match status" value="1"/>
</dbReference>
<evidence type="ECO:0000259" key="3">
    <source>
        <dbReference type="PROSITE" id="PS51737"/>
    </source>
</evidence>
<organism evidence="4 5">
    <name type="scientific">Tepidibacter thalassicus DSM 15285</name>
    <dbReference type="NCBI Taxonomy" id="1123350"/>
    <lineage>
        <taxon>Bacteria</taxon>
        <taxon>Bacillati</taxon>
        <taxon>Bacillota</taxon>
        <taxon>Clostridia</taxon>
        <taxon>Peptostreptococcales</taxon>
        <taxon>Peptostreptococcaceae</taxon>
        <taxon>Tepidibacter</taxon>
    </lineage>
</organism>
<gene>
    <name evidence="4" type="ORF">SAMN02744040_00752</name>
</gene>
<evidence type="ECO:0000313" key="5">
    <source>
        <dbReference type="Proteomes" id="UP000242520"/>
    </source>
</evidence>
<protein>
    <submittedName>
        <fullName evidence="4">Site-specific DNA recombinase</fullName>
    </submittedName>
</protein>
<dbReference type="RefSeq" id="WP_072723773.1">
    <property type="nucleotide sequence ID" value="NZ_FQXH01000007.1"/>
</dbReference>
<dbReference type="PANTHER" id="PTHR30461:SF23">
    <property type="entry name" value="DNA RECOMBINASE-RELATED"/>
    <property type="match status" value="1"/>
</dbReference>
<dbReference type="OrthoDB" id="65783at2"/>
<dbReference type="InterPro" id="IPR050639">
    <property type="entry name" value="SSR_resolvase"/>
</dbReference>
<dbReference type="PROSITE" id="PS51736">
    <property type="entry name" value="RECOMBINASES_3"/>
    <property type="match status" value="1"/>
</dbReference>
<dbReference type="GO" id="GO:0003677">
    <property type="term" value="F:DNA binding"/>
    <property type="evidence" value="ECO:0007669"/>
    <property type="project" value="InterPro"/>
</dbReference>
<dbReference type="Gene3D" id="3.90.1750.20">
    <property type="entry name" value="Putative Large Serine Recombinase, Chain B, Domain 2"/>
    <property type="match status" value="1"/>
</dbReference>
<feature type="domain" description="Resolvase/invertase-type recombinase catalytic" evidence="2">
    <location>
        <begin position="3"/>
        <end position="155"/>
    </location>
</feature>
<dbReference type="InterPro" id="IPR038109">
    <property type="entry name" value="DNA_bind_recomb_sf"/>
</dbReference>